<name>A0A540MNG8_MALBA</name>
<accession>A0A540MNG8</accession>
<proteinExistence type="predicted"/>
<dbReference type="EMBL" id="VIEB01000225">
    <property type="protein sequence ID" value="TQD99929.1"/>
    <property type="molecule type" value="Genomic_DNA"/>
</dbReference>
<dbReference type="STRING" id="106549.A0A540MNG8"/>
<dbReference type="GO" id="GO:0043130">
    <property type="term" value="F:ubiquitin binding"/>
    <property type="evidence" value="ECO:0007669"/>
    <property type="project" value="TreeGrafter"/>
</dbReference>
<dbReference type="Proteomes" id="UP000315295">
    <property type="component" value="Unassembled WGS sequence"/>
</dbReference>
<keyword evidence="2" id="KW-1185">Reference proteome</keyword>
<dbReference type="InterPro" id="IPR052586">
    <property type="entry name" value="ASCC2"/>
</dbReference>
<gene>
    <name evidence="1" type="ORF">C1H46_014433</name>
</gene>
<dbReference type="PANTHER" id="PTHR21494:SF0">
    <property type="entry name" value="ACTIVATING SIGNAL COINTEGRATOR 1 COMPLEX SUBUNIT 2"/>
    <property type="match status" value="1"/>
</dbReference>
<dbReference type="PANTHER" id="PTHR21494">
    <property type="entry name" value="ACTIVATING SIGNAL COINTEGRATOR 1 COMPLEX SUBUNIT 2 ASC-1 COMPLEX SUBUNIT P100"/>
    <property type="match status" value="1"/>
</dbReference>
<sequence>MAGLGADEGRMNALELRRVVDLLNRELYGLLKLNLWFRRQVASDKSLHEFLDSFLQFRSRWYDLPHRGTKELSHRVFFTTPQTLFNRRHRECLRNRLVPTPRTYVSAKAISLPRRPVITSAIPELVGGKLIGLVNLLVPAAFTRKSQAQYNIPLVLTEKMLQLITCRLSVTNGPPTLSASTAPAVSAPLIGEPTPLTEATSPPSKSRYQHFILLHLRP</sequence>
<evidence type="ECO:0000313" key="2">
    <source>
        <dbReference type="Proteomes" id="UP000315295"/>
    </source>
</evidence>
<comment type="caution">
    <text evidence="1">The sequence shown here is derived from an EMBL/GenBank/DDBJ whole genome shotgun (WGS) entry which is preliminary data.</text>
</comment>
<reference evidence="1 2" key="1">
    <citation type="journal article" date="2019" name="G3 (Bethesda)">
        <title>Sequencing of a Wild Apple (Malus baccata) Genome Unravels the Differences Between Cultivated and Wild Apple Species Regarding Disease Resistance and Cold Tolerance.</title>
        <authorList>
            <person name="Chen X."/>
        </authorList>
    </citation>
    <scope>NUCLEOTIDE SEQUENCE [LARGE SCALE GENOMIC DNA]</scope>
    <source>
        <strain evidence="2">cv. Shandingzi</strain>
        <tissue evidence="1">Leaves</tissue>
    </source>
</reference>
<evidence type="ECO:0000313" key="1">
    <source>
        <dbReference type="EMBL" id="TQD99929.1"/>
    </source>
</evidence>
<organism evidence="1 2">
    <name type="scientific">Malus baccata</name>
    <name type="common">Siberian crab apple</name>
    <name type="synonym">Pyrus baccata</name>
    <dbReference type="NCBI Taxonomy" id="106549"/>
    <lineage>
        <taxon>Eukaryota</taxon>
        <taxon>Viridiplantae</taxon>
        <taxon>Streptophyta</taxon>
        <taxon>Embryophyta</taxon>
        <taxon>Tracheophyta</taxon>
        <taxon>Spermatophyta</taxon>
        <taxon>Magnoliopsida</taxon>
        <taxon>eudicotyledons</taxon>
        <taxon>Gunneridae</taxon>
        <taxon>Pentapetalae</taxon>
        <taxon>rosids</taxon>
        <taxon>fabids</taxon>
        <taxon>Rosales</taxon>
        <taxon>Rosaceae</taxon>
        <taxon>Amygdaloideae</taxon>
        <taxon>Maleae</taxon>
        <taxon>Malus</taxon>
    </lineage>
</organism>
<dbReference type="AlphaFoldDB" id="A0A540MNG8"/>
<protein>
    <submittedName>
        <fullName evidence="1">Uncharacterized protein</fullName>
    </submittedName>
</protein>